<dbReference type="GO" id="GO:0043565">
    <property type="term" value="F:sequence-specific DNA binding"/>
    <property type="evidence" value="ECO:0007669"/>
    <property type="project" value="InterPro"/>
</dbReference>
<proteinExistence type="predicted"/>
<name>A0A3B0BNA3_9BACL</name>
<dbReference type="SUPFAM" id="SSF46689">
    <property type="entry name" value="Homeodomain-like"/>
    <property type="match status" value="2"/>
</dbReference>
<keyword evidence="1" id="KW-0805">Transcription regulation</keyword>
<dbReference type="InterPro" id="IPR009057">
    <property type="entry name" value="Homeodomain-like_sf"/>
</dbReference>
<organism evidence="5 6">
    <name type="scientific">Paenibacillus ginsengarvi</name>
    <dbReference type="NCBI Taxonomy" id="400777"/>
    <lineage>
        <taxon>Bacteria</taxon>
        <taxon>Bacillati</taxon>
        <taxon>Bacillota</taxon>
        <taxon>Bacilli</taxon>
        <taxon>Bacillales</taxon>
        <taxon>Paenibacillaceae</taxon>
        <taxon>Paenibacillus</taxon>
    </lineage>
</organism>
<evidence type="ECO:0000259" key="4">
    <source>
        <dbReference type="PROSITE" id="PS01124"/>
    </source>
</evidence>
<dbReference type="PANTHER" id="PTHR43280:SF2">
    <property type="entry name" value="HTH-TYPE TRANSCRIPTIONAL REGULATOR EXSA"/>
    <property type="match status" value="1"/>
</dbReference>
<dbReference type="Proteomes" id="UP000282311">
    <property type="component" value="Unassembled WGS sequence"/>
</dbReference>
<evidence type="ECO:0000313" key="6">
    <source>
        <dbReference type="Proteomes" id="UP000282311"/>
    </source>
</evidence>
<protein>
    <submittedName>
        <fullName evidence="5">AraC family transcriptional regulator</fullName>
    </submittedName>
</protein>
<comment type="caution">
    <text evidence="5">The sequence shown here is derived from an EMBL/GenBank/DDBJ whole genome shotgun (WGS) entry which is preliminary data.</text>
</comment>
<dbReference type="GO" id="GO:0003700">
    <property type="term" value="F:DNA-binding transcription factor activity"/>
    <property type="evidence" value="ECO:0007669"/>
    <property type="project" value="InterPro"/>
</dbReference>
<evidence type="ECO:0000313" key="5">
    <source>
        <dbReference type="EMBL" id="RKN74895.1"/>
    </source>
</evidence>
<dbReference type="Gene3D" id="1.10.10.60">
    <property type="entry name" value="Homeodomain-like"/>
    <property type="match status" value="2"/>
</dbReference>
<dbReference type="PANTHER" id="PTHR43280">
    <property type="entry name" value="ARAC-FAMILY TRANSCRIPTIONAL REGULATOR"/>
    <property type="match status" value="1"/>
</dbReference>
<sequence length="139" mass="16451">MRTVRSRFAEPTISLQSVAALFHFNPDYLSRLFKREKGLSFHQYLLLQRVRASKRLLRDHPLMPLTDIAYAVGFSSSSHFCQTFKNMNLLTPSEYRRQATDEVDDFITQSTRFHIVDTPPTSHCVRKGLHKYYYVNKYW</sequence>
<dbReference type="RefSeq" id="WP_120750342.1">
    <property type="nucleotide sequence ID" value="NZ_RBAH01000024.1"/>
</dbReference>
<dbReference type="PROSITE" id="PS01124">
    <property type="entry name" value="HTH_ARAC_FAMILY_2"/>
    <property type="match status" value="1"/>
</dbReference>
<dbReference type="SMART" id="SM00342">
    <property type="entry name" value="HTH_ARAC"/>
    <property type="match status" value="1"/>
</dbReference>
<feature type="domain" description="HTH araC/xylS-type" evidence="4">
    <location>
        <begin position="1"/>
        <end position="98"/>
    </location>
</feature>
<evidence type="ECO:0000256" key="2">
    <source>
        <dbReference type="ARBA" id="ARBA00023125"/>
    </source>
</evidence>
<keyword evidence="2" id="KW-0238">DNA-binding</keyword>
<keyword evidence="3" id="KW-0804">Transcription</keyword>
<dbReference type="InterPro" id="IPR020449">
    <property type="entry name" value="Tscrpt_reg_AraC-type_HTH"/>
</dbReference>
<gene>
    <name evidence="5" type="ORF">D7M11_26835</name>
</gene>
<dbReference type="PRINTS" id="PR00032">
    <property type="entry name" value="HTHARAC"/>
</dbReference>
<evidence type="ECO:0000256" key="1">
    <source>
        <dbReference type="ARBA" id="ARBA00023015"/>
    </source>
</evidence>
<accession>A0A3B0BNA3</accession>
<dbReference type="InterPro" id="IPR018060">
    <property type="entry name" value="HTH_AraC"/>
</dbReference>
<reference evidence="5 6" key="1">
    <citation type="journal article" date="2007" name="Int. J. Syst. Evol. Microbiol.">
        <title>Paenibacillus ginsengarvi sp. nov., isolated from soil from ginseng cultivation.</title>
        <authorList>
            <person name="Yoon M.H."/>
            <person name="Ten L.N."/>
            <person name="Im W.T."/>
        </authorList>
    </citation>
    <scope>NUCLEOTIDE SEQUENCE [LARGE SCALE GENOMIC DNA]</scope>
    <source>
        <strain evidence="5 6">KCTC 13059</strain>
    </source>
</reference>
<dbReference type="AlphaFoldDB" id="A0A3B0BNA3"/>
<evidence type="ECO:0000256" key="3">
    <source>
        <dbReference type="ARBA" id="ARBA00023163"/>
    </source>
</evidence>
<keyword evidence="6" id="KW-1185">Reference proteome</keyword>
<dbReference type="Pfam" id="PF12833">
    <property type="entry name" value="HTH_18"/>
    <property type="match status" value="1"/>
</dbReference>
<dbReference type="EMBL" id="RBAH01000024">
    <property type="protein sequence ID" value="RKN74895.1"/>
    <property type="molecule type" value="Genomic_DNA"/>
</dbReference>